<dbReference type="PANTHER" id="PTHR30469">
    <property type="entry name" value="MULTIDRUG RESISTANCE PROTEIN MDTA"/>
    <property type="match status" value="1"/>
</dbReference>
<feature type="compositionally biased region" description="Polar residues" evidence="4">
    <location>
        <begin position="651"/>
        <end position="666"/>
    </location>
</feature>
<keyword evidence="5" id="KW-0812">Transmembrane</keyword>
<protein>
    <submittedName>
        <fullName evidence="9">Efflux transporter, RND family, MFP subunit</fullName>
    </submittedName>
</protein>
<evidence type="ECO:0000259" key="7">
    <source>
        <dbReference type="Pfam" id="PF25944"/>
    </source>
</evidence>
<dbReference type="NCBIfam" id="TIGR01730">
    <property type="entry name" value="RND_mfp"/>
    <property type="match status" value="1"/>
</dbReference>
<proteinExistence type="inferred from homology"/>
<dbReference type="InterPro" id="IPR006143">
    <property type="entry name" value="RND_pump_MFP"/>
</dbReference>
<dbReference type="PANTHER" id="PTHR30469:SF36">
    <property type="entry name" value="BLL3903 PROTEIN"/>
    <property type="match status" value="1"/>
</dbReference>
<dbReference type="Pfam" id="PF25944">
    <property type="entry name" value="Beta-barrel_RND"/>
    <property type="match status" value="1"/>
</dbReference>
<dbReference type="GO" id="GO:1990281">
    <property type="term" value="C:efflux pump complex"/>
    <property type="evidence" value="ECO:0007669"/>
    <property type="project" value="TreeGrafter"/>
</dbReference>
<keyword evidence="5" id="KW-0472">Membrane</keyword>
<dbReference type="Pfam" id="PF25917">
    <property type="entry name" value="BSH_RND"/>
    <property type="match status" value="1"/>
</dbReference>
<feature type="transmembrane region" description="Helical" evidence="5">
    <location>
        <begin position="77"/>
        <end position="95"/>
    </location>
</feature>
<dbReference type="Gene3D" id="2.40.420.20">
    <property type="match status" value="1"/>
</dbReference>
<dbReference type="Proteomes" id="UP000010478">
    <property type="component" value="Chromosome"/>
</dbReference>
<dbReference type="GO" id="GO:0030313">
    <property type="term" value="C:cell envelope"/>
    <property type="evidence" value="ECO:0007669"/>
    <property type="project" value="UniProtKB-SubCell"/>
</dbReference>
<organism evidence="9 10">
    <name type="scientific">Phormidium nigroviride PCC 7112</name>
    <dbReference type="NCBI Taxonomy" id="179408"/>
    <lineage>
        <taxon>Bacteria</taxon>
        <taxon>Bacillati</taxon>
        <taxon>Cyanobacteriota</taxon>
        <taxon>Cyanophyceae</taxon>
        <taxon>Oscillatoriophycideae</taxon>
        <taxon>Oscillatoriales</taxon>
        <taxon>Oscillatoriaceae</taxon>
        <taxon>Phormidium</taxon>
    </lineage>
</organism>
<name>K9VQI3_9CYAN</name>
<dbReference type="OrthoDB" id="9806939at2"/>
<dbReference type="InterPro" id="IPR058625">
    <property type="entry name" value="MdtA-like_BSH"/>
</dbReference>
<evidence type="ECO:0000256" key="1">
    <source>
        <dbReference type="ARBA" id="ARBA00004236"/>
    </source>
</evidence>
<sequence length="666" mass="70361">MIEEIISDSRNGTRPKVSDETLKLNEQPTHKVEIVSETPKDALREVFQEAPTLPESEPADSVAAKQPTEKVLAKGRIALFLLGLLLVGGLGFLVWQRSTAPKAEKPSRSGRLQVTPVTVATVTKKTVPIQLQAIGNVQSSSTVSVTPQASGRITGVYFKKGQEVKKGQLLFSIDDRSQTASIQQAQGIVAKSQAQVQQAAANLSKDRGVVEQARATLDKDRGIVEQAKATLQKDRGLVEQAKTTLKKDRGLVEQAKMTLEKDQGAVKQAIATLTKDRAQAQYAEAQSQRYAALYEQGVISQDQAQQYATSSRAAAATVDLDQQAIANAETAVKSDRIGIANAESVVKGDLVAIANAETAVKSDLVGIENAETAVKSDLVGIENARAVVEGDRAAIEGSQAGLSADGGALKNAQVQSSYTKVYAPIDGRAGNILVTIGNVVQASTDKPLVTISTINPIQVAFSVPESNLPQIQKYADNGKLKVDVTFAGNNRPISGTLSFVNNTVDNATGSIQLIGDFNNADGKLFPGQFVNTTLTLSQQPNAIVVPSQAVQTGPNGQFVFVAQEDDTVENVPVVVSNTINGLTVIQKGLDAGDEVVTDGQANLVDGSKIRIKTTSDAKDNSEGLGKSSDRSQGNNSDISGAKESGVKSGRDLNSSGNKSWKSRQNP</sequence>
<dbReference type="SUPFAM" id="SSF111369">
    <property type="entry name" value="HlyD-like secretion proteins"/>
    <property type="match status" value="2"/>
</dbReference>
<dbReference type="GO" id="GO:0015562">
    <property type="term" value="F:efflux transmembrane transporter activity"/>
    <property type="evidence" value="ECO:0007669"/>
    <property type="project" value="TreeGrafter"/>
</dbReference>
<comment type="subcellular location">
    <subcellularLocation>
        <location evidence="1">Cell membrane</location>
    </subcellularLocation>
</comment>
<keyword evidence="10" id="KW-1185">Reference proteome</keyword>
<accession>K9VQI3</accession>
<dbReference type="Gene3D" id="1.10.287.470">
    <property type="entry name" value="Helix hairpin bin"/>
    <property type="match status" value="1"/>
</dbReference>
<dbReference type="Gene3D" id="2.40.30.170">
    <property type="match status" value="1"/>
</dbReference>
<dbReference type="HOGENOM" id="CLU_018816_2_0_3"/>
<dbReference type="InterPro" id="IPR058627">
    <property type="entry name" value="MdtA-like_C"/>
</dbReference>
<evidence type="ECO:0000256" key="5">
    <source>
        <dbReference type="SAM" id="Phobius"/>
    </source>
</evidence>
<evidence type="ECO:0000313" key="9">
    <source>
        <dbReference type="EMBL" id="AFZ09809.1"/>
    </source>
</evidence>
<feature type="region of interest" description="Disordered" evidence="4">
    <location>
        <begin position="1"/>
        <end position="20"/>
    </location>
</feature>
<feature type="domain" description="Multidrug resistance protein MdtA-like barrel-sandwich hybrid" evidence="6">
    <location>
        <begin position="142"/>
        <end position="451"/>
    </location>
</feature>
<dbReference type="InterPro" id="IPR058626">
    <property type="entry name" value="MdtA-like_b-barrel"/>
</dbReference>
<evidence type="ECO:0000259" key="6">
    <source>
        <dbReference type="Pfam" id="PF25917"/>
    </source>
</evidence>
<evidence type="ECO:0000256" key="2">
    <source>
        <dbReference type="ARBA" id="ARBA00009477"/>
    </source>
</evidence>
<keyword evidence="5" id="KW-1133">Transmembrane helix</keyword>
<dbReference type="FunFam" id="2.40.420.20:FF:000001">
    <property type="entry name" value="Efflux RND transporter periplasmic adaptor subunit"/>
    <property type="match status" value="1"/>
</dbReference>
<dbReference type="AlphaFoldDB" id="K9VQI3"/>
<evidence type="ECO:0000313" key="10">
    <source>
        <dbReference type="Proteomes" id="UP000010478"/>
    </source>
</evidence>
<dbReference type="Gene3D" id="2.40.50.100">
    <property type="match status" value="1"/>
</dbReference>
<feature type="region of interest" description="Disordered" evidence="4">
    <location>
        <begin position="614"/>
        <end position="666"/>
    </location>
</feature>
<evidence type="ECO:0000256" key="4">
    <source>
        <dbReference type="SAM" id="MobiDB-lite"/>
    </source>
</evidence>
<evidence type="ECO:0000256" key="3">
    <source>
        <dbReference type="ARBA" id="ARBA00022448"/>
    </source>
</evidence>
<reference evidence="9 10" key="1">
    <citation type="submission" date="2012-05" db="EMBL/GenBank/DDBJ databases">
        <title>Finished chromosome of genome of Oscillatoria sp. PCC 7112.</title>
        <authorList>
            <consortium name="US DOE Joint Genome Institute"/>
            <person name="Gugger M."/>
            <person name="Coursin T."/>
            <person name="Rippka R."/>
            <person name="Tandeau De Marsac N."/>
            <person name="Huntemann M."/>
            <person name="Wei C.-L."/>
            <person name="Han J."/>
            <person name="Detter J.C."/>
            <person name="Han C."/>
            <person name="Tapia R."/>
            <person name="Davenport K."/>
            <person name="Daligault H."/>
            <person name="Erkkila T."/>
            <person name="Gu W."/>
            <person name="Munk A.C.C."/>
            <person name="Teshima H."/>
            <person name="Xu Y."/>
            <person name="Chain P."/>
            <person name="Chen A."/>
            <person name="Krypides N."/>
            <person name="Mavromatis K."/>
            <person name="Markowitz V."/>
            <person name="Szeto E."/>
            <person name="Ivanova N."/>
            <person name="Mikhailova N."/>
            <person name="Ovchinnikova G."/>
            <person name="Pagani I."/>
            <person name="Pati A."/>
            <person name="Goodwin L."/>
            <person name="Peters L."/>
            <person name="Pitluck S."/>
            <person name="Woyke T."/>
            <person name="Kerfeld C."/>
        </authorList>
    </citation>
    <scope>NUCLEOTIDE SEQUENCE [LARGE SCALE GENOMIC DNA]</scope>
    <source>
        <strain evidence="9 10">PCC 7112</strain>
    </source>
</reference>
<dbReference type="Pfam" id="PF25967">
    <property type="entry name" value="RND-MFP_C"/>
    <property type="match status" value="1"/>
</dbReference>
<dbReference type="RefSeq" id="WP_015179015.1">
    <property type="nucleotide sequence ID" value="NC_019729.1"/>
</dbReference>
<comment type="similarity">
    <text evidence="2">Belongs to the membrane fusion protein (MFP) (TC 8.A.1) family.</text>
</comment>
<dbReference type="KEGG" id="oni:Osc7112_5586"/>
<evidence type="ECO:0000259" key="8">
    <source>
        <dbReference type="Pfam" id="PF25967"/>
    </source>
</evidence>
<keyword evidence="3" id="KW-0813">Transport</keyword>
<dbReference type="eggNOG" id="COG0845">
    <property type="taxonomic scope" value="Bacteria"/>
</dbReference>
<dbReference type="PATRIC" id="fig|179408.3.peg.6966"/>
<feature type="domain" description="Multidrug resistance protein MdtA-like beta-barrel" evidence="7">
    <location>
        <begin position="456"/>
        <end position="535"/>
    </location>
</feature>
<dbReference type="EMBL" id="CP003614">
    <property type="protein sequence ID" value="AFZ09809.1"/>
    <property type="molecule type" value="Genomic_DNA"/>
</dbReference>
<gene>
    <name evidence="9" type="ORF">Osc7112_5586</name>
</gene>
<dbReference type="STRING" id="179408.Osc7112_5586"/>
<feature type="domain" description="Multidrug resistance protein MdtA-like C-terminal permuted SH3" evidence="8">
    <location>
        <begin position="541"/>
        <end position="599"/>
    </location>
</feature>